<dbReference type="Proteomes" id="UP001054945">
    <property type="component" value="Unassembled WGS sequence"/>
</dbReference>
<comment type="caution">
    <text evidence="1">The sequence shown here is derived from an EMBL/GenBank/DDBJ whole genome shotgun (WGS) entry which is preliminary data.</text>
</comment>
<name>A0AAV4URT5_CAEEX</name>
<evidence type="ECO:0000313" key="1">
    <source>
        <dbReference type="EMBL" id="GIY60625.1"/>
    </source>
</evidence>
<dbReference type="EMBL" id="BPLR01013351">
    <property type="protein sequence ID" value="GIY60625.1"/>
    <property type="molecule type" value="Genomic_DNA"/>
</dbReference>
<reference evidence="1 2" key="1">
    <citation type="submission" date="2021-06" db="EMBL/GenBank/DDBJ databases">
        <title>Caerostris extrusa draft genome.</title>
        <authorList>
            <person name="Kono N."/>
            <person name="Arakawa K."/>
        </authorList>
    </citation>
    <scope>NUCLEOTIDE SEQUENCE [LARGE SCALE GENOMIC DNA]</scope>
</reference>
<protein>
    <submittedName>
        <fullName evidence="1">Uncharacterized protein</fullName>
    </submittedName>
</protein>
<dbReference type="AlphaFoldDB" id="A0AAV4URT5"/>
<accession>A0AAV4URT5</accession>
<proteinExistence type="predicted"/>
<evidence type="ECO:0000313" key="2">
    <source>
        <dbReference type="Proteomes" id="UP001054945"/>
    </source>
</evidence>
<sequence length="156" mass="17651">MKYKRIRRTNHKIDSYIRTHLRTYLTSHNYRSDLIERHVAVELSILCGAELNSGRWKDPWPKEGRFAFEFQILFFIGSAAALLCGGFSRQDHSEDFSQEFEKTFPPTQAQSMDGCITKGAWPAPVHGVRAEGSEGTRIAVAASVIGIVWPRPGRLT</sequence>
<keyword evidence="2" id="KW-1185">Reference proteome</keyword>
<gene>
    <name evidence="1" type="ORF">CEXT_176221</name>
</gene>
<organism evidence="1 2">
    <name type="scientific">Caerostris extrusa</name>
    <name type="common">Bark spider</name>
    <name type="synonym">Caerostris bankana</name>
    <dbReference type="NCBI Taxonomy" id="172846"/>
    <lineage>
        <taxon>Eukaryota</taxon>
        <taxon>Metazoa</taxon>
        <taxon>Ecdysozoa</taxon>
        <taxon>Arthropoda</taxon>
        <taxon>Chelicerata</taxon>
        <taxon>Arachnida</taxon>
        <taxon>Araneae</taxon>
        <taxon>Araneomorphae</taxon>
        <taxon>Entelegynae</taxon>
        <taxon>Araneoidea</taxon>
        <taxon>Araneidae</taxon>
        <taxon>Caerostris</taxon>
    </lineage>
</organism>